<evidence type="ECO:0000256" key="4">
    <source>
        <dbReference type="ARBA" id="ARBA00022989"/>
    </source>
</evidence>
<comment type="similarity">
    <text evidence="6">Belongs to the ABC-4 integral membrane protein family.</text>
</comment>
<gene>
    <name evidence="11" type="ORF">HMPREF9248_1026</name>
</gene>
<feature type="domain" description="MacB-like periplasmic core" evidence="10">
    <location>
        <begin position="21"/>
        <end position="156"/>
    </location>
</feature>
<organism evidence="11 12">
    <name type="scientific">Fannyhessea vaginae PB189-T1-4</name>
    <dbReference type="NCBI Taxonomy" id="866774"/>
    <lineage>
        <taxon>Bacteria</taxon>
        <taxon>Bacillati</taxon>
        <taxon>Actinomycetota</taxon>
        <taxon>Coriobacteriia</taxon>
        <taxon>Coriobacteriales</taxon>
        <taxon>Atopobiaceae</taxon>
        <taxon>Fannyhessea</taxon>
    </lineage>
</organism>
<proteinExistence type="inferred from homology"/>
<dbReference type="InterPro" id="IPR003838">
    <property type="entry name" value="ABC3_permease_C"/>
</dbReference>
<sequence length="454" mass="49735">MSIQDILHETWRSLTNNKGRSALTILGIVIGIAAVISMTSLVGGIQLSLSSTFGLNQSKLIYTNLFGNYTLSKSDIEELKAAIPEYTTYLADETYADSPAESREQGFTNNISGVEQGYFGILDMQIVAGRDFTSYEYKSGQDVAILEAKSVQQAFALDKYGNATSLLTKKKTTQQTDEEREDAEQRFQQRLSEDEKRELYAAVIGKTIDIKGREYTIVGVTANPQANMNEGPLSHMLKTFIPLKSLEINVTGIKAYTRFVGAVSSPSQADDVTKKTEKWLGRHFGIEKQRKEQGPDGGGGPAFSVMSMEAFAKSFNVFMAGFQMIVGSIAGISLLVGGIGIMNMMLTNVTERIREIGLRKALGAKRRDITRQFLLESIALCITGGIIGMALGLLSAMGLSNAVSMYMKMHVEPAFSWNTVALAVSISVCIGMLFGYYPARRAARLDPIESLRYQ</sequence>
<evidence type="ECO:0000313" key="12">
    <source>
        <dbReference type="Proteomes" id="UP000004431"/>
    </source>
</evidence>
<dbReference type="RefSeq" id="WP_006303914.1">
    <property type="nucleotide sequence ID" value="NZ_AEDQ01000017.1"/>
</dbReference>
<keyword evidence="4 8" id="KW-1133">Transmembrane helix</keyword>
<evidence type="ECO:0000259" key="9">
    <source>
        <dbReference type="Pfam" id="PF02687"/>
    </source>
</evidence>
<dbReference type="PANTHER" id="PTHR30572:SF4">
    <property type="entry name" value="ABC TRANSPORTER PERMEASE YTRF"/>
    <property type="match status" value="1"/>
</dbReference>
<keyword evidence="5 8" id="KW-0472">Membrane</keyword>
<evidence type="ECO:0000256" key="1">
    <source>
        <dbReference type="ARBA" id="ARBA00004651"/>
    </source>
</evidence>
<evidence type="ECO:0000256" key="3">
    <source>
        <dbReference type="ARBA" id="ARBA00022692"/>
    </source>
</evidence>
<evidence type="ECO:0000259" key="10">
    <source>
        <dbReference type="Pfam" id="PF12704"/>
    </source>
</evidence>
<feature type="transmembrane region" description="Helical" evidence="8">
    <location>
        <begin position="317"/>
        <end position="342"/>
    </location>
</feature>
<evidence type="ECO:0000256" key="2">
    <source>
        <dbReference type="ARBA" id="ARBA00022475"/>
    </source>
</evidence>
<evidence type="ECO:0000256" key="8">
    <source>
        <dbReference type="SAM" id="Phobius"/>
    </source>
</evidence>
<feature type="domain" description="ABC3 transporter permease C-terminal" evidence="9">
    <location>
        <begin position="328"/>
        <end position="447"/>
    </location>
</feature>
<reference evidence="11 12" key="1">
    <citation type="submission" date="2010-08" db="EMBL/GenBank/DDBJ databases">
        <authorList>
            <person name="Durkin A.S."/>
            <person name="Madupu R."/>
            <person name="Torralba M."/>
            <person name="Gillis M."/>
            <person name="Methe B."/>
            <person name="Sutton G."/>
            <person name="Nelson K.E."/>
        </authorList>
    </citation>
    <scope>NUCLEOTIDE SEQUENCE [LARGE SCALE GENOMIC DNA]</scope>
    <source>
        <strain evidence="11 12">PB189-T1-4</strain>
    </source>
</reference>
<feature type="region of interest" description="Disordered" evidence="7">
    <location>
        <begin position="170"/>
        <end position="189"/>
    </location>
</feature>
<keyword evidence="2" id="KW-1003">Cell membrane</keyword>
<evidence type="ECO:0000256" key="5">
    <source>
        <dbReference type="ARBA" id="ARBA00023136"/>
    </source>
</evidence>
<feature type="transmembrane region" description="Helical" evidence="8">
    <location>
        <begin position="21"/>
        <end position="49"/>
    </location>
</feature>
<keyword evidence="12" id="KW-1185">Reference proteome</keyword>
<comment type="caution">
    <text evidence="11">The sequence shown here is derived from an EMBL/GenBank/DDBJ whole genome shotgun (WGS) entry which is preliminary data.</text>
</comment>
<dbReference type="EMBL" id="AEDQ01000017">
    <property type="protein sequence ID" value="EFL44206.1"/>
    <property type="molecule type" value="Genomic_DNA"/>
</dbReference>
<dbReference type="Proteomes" id="UP000004431">
    <property type="component" value="Unassembled WGS sequence"/>
</dbReference>
<comment type="subcellular location">
    <subcellularLocation>
        <location evidence="1">Cell membrane</location>
        <topology evidence="1">Multi-pass membrane protein</topology>
    </subcellularLocation>
</comment>
<evidence type="ECO:0000256" key="6">
    <source>
        <dbReference type="ARBA" id="ARBA00038076"/>
    </source>
</evidence>
<dbReference type="Pfam" id="PF12704">
    <property type="entry name" value="MacB_PCD"/>
    <property type="match status" value="1"/>
</dbReference>
<name>A0ABN0B086_9ACTN</name>
<keyword evidence="3 8" id="KW-0812">Transmembrane</keyword>
<protein>
    <submittedName>
        <fullName evidence="11">Efflux ABC transporter, permease protein</fullName>
    </submittedName>
</protein>
<dbReference type="InterPro" id="IPR050250">
    <property type="entry name" value="Macrolide_Exporter_MacB"/>
</dbReference>
<dbReference type="PANTHER" id="PTHR30572">
    <property type="entry name" value="MEMBRANE COMPONENT OF TRANSPORTER-RELATED"/>
    <property type="match status" value="1"/>
</dbReference>
<evidence type="ECO:0000313" key="11">
    <source>
        <dbReference type="EMBL" id="EFL44206.1"/>
    </source>
</evidence>
<dbReference type="InterPro" id="IPR025857">
    <property type="entry name" value="MacB_PCD"/>
</dbReference>
<evidence type="ECO:0000256" key="7">
    <source>
        <dbReference type="SAM" id="MobiDB-lite"/>
    </source>
</evidence>
<dbReference type="Pfam" id="PF02687">
    <property type="entry name" value="FtsX"/>
    <property type="match status" value="1"/>
</dbReference>
<feature type="transmembrane region" description="Helical" evidence="8">
    <location>
        <begin position="373"/>
        <end position="394"/>
    </location>
</feature>
<accession>A0ABN0B086</accession>
<feature type="transmembrane region" description="Helical" evidence="8">
    <location>
        <begin position="414"/>
        <end position="437"/>
    </location>
</feature>